<feature type="region of interest" description="Disordered" evidence="1">
    <location>
        <begin position="206"/>
        <end position="276"/>
    </location>
</feature>
<accession>A0A6J4SEA4</accession>
<feature type="non-terminal residue" evidence="2">
    <location>
        <position position="276"/>
    </location>
</feature>
<evidence type="ECO:0000256" key="1">
    <source>
        <dbReference type="SAM" id="MobiDB-lite"/>
    </source>
</evidence>
<feature type="region of interest" description="Disordered" evidence="1">
    <location>
        <begin position="107"/>
        <end position="128"/>
    </location>
</feature>
<gene>
    <name evidence="2" type="ORF">AVDCRST_MAG65-2358</name>
</gene>
<feature type="region of interest" description="Disordered" evidence="1">
    <location>
        <begin position="1"/>
        <end position="26"/>
    </location>
</feature>
<evidence type="ECO:0000313" key="2">
    <source>
        <dbReference type="EMBL" id="CAA9496997.1"/>
    </source>
</evidence>
<feature type="compositionally biased region" description="Basic residues" evidence="1">
    <location>
        <begin position="244"/>
        <end position="255"/>
    </location>
</feature>
<dbReference type="EMBL" id="CADCVL010000390">
    <property type="protein sequence ID" value="CAA9496997.1"/>
    <property type="molecule type" value="Genomic_DNA"/>
</dbReference>
<feature type="non-terminal residue" evidence="2">
    <location>
        <position position="1"/>
    </location>
</feature>
<protein>
    <submittedName>
        <fullName evidence="2">Uncharacterized protein</fullName>
    </submittedName>
</protein>
<organism evidence="2">
    <name type="scientific">uncultured Solirubrobacteraceae bacterium</name>
    <dbReference type="NCBI Taxonomy" id="1162706"/>
    <lineage>
        <taxon>Bacteria</taxon>
        <taxon>Bacillati</taxon>
        <taxon>Actinomycetota</taxon>
        <taxon>Thermoleophilia</taxon>
        <taxon>Solirubrobacterales</taxon>
        <taxon>Solirubrobacteraceae</taxon>
        <taxon>environmental samples</taxon>
    </lineage>
</organism>
<sequence>EHRDLQHGAGRRRRRPPSALEPGVGARRHRLEAALLRQRARLRVVAGAALPALRGHLPGLREVRPAGRGSAVLRGLHPLRDGALPVLRRGDIGLSELAGRPRGAAAQGAVPAHRDPAVGGADGAVQPRHDARRRAAVRAGLRCAPVLDLAAAAGHRRAGALLRARPRPRPVGALRALPRRPADLGGGDPGALLRLADPLRRHAGSGVLPARVPRQPDSGAVRPDAPRAARSAGADRLGGDRRRGAARRAGGHRGRRLPDRLVGVPARGAPHRRESV</sequence>
<name>A0A6J4SEA4_9ACTN</name>
<proteinExistence type="predicted"/>
<reference evidence="2" key="1">
    <citation type="submission" date="2020-02" db="EMBL/GenBank/DDBJ databases">
        <authorList>
            <person name="Meier V. D."/>
        </authorList>
    </citation>
    <scope>NUCLEOTIDE SEQUENCE</scope>
    <source>
        <strain evidence="2">AVDCRST_MAG65</strain>
    </source>
</reference>
<dbReference type="AlphaFoldDB" id="A0A6J4SEA4"/>